<proteinExistence type="inferred from homology"/>
<evidence type="ECO:0008006" key="9">
    <source>
        <dbReference type="Google" id="ProtNLM"/>
    </source>
</evidence>
<dbReference type="Proteomes" id="UP000799537">
    <property type="component" value="Unassembled WGS sequence"/>
</dbReference>
<dbReference type="GO" id="GO:0016705">
    <property type="term" value="F:oxidoreductase activity, acting on paired donors, with incorporation or reduction of molecular oxygen"/>
    <property type="evidence" value="ECO:0007669"/>
    <property type="project" value="InterPro"/>
</dbReference>
<evidence type="ECO:0000313" key="7">
    <source>
        <dbReference type="EMBL" id="KAF2170398.1"/>
    </source>
</evidence>
<sequence length="477" mass="54237">MNLLLSLIGLGALAVFLTYRYLIYPIFFSPLSKIPTPNPLCYITDHFSRYLSWREQEFDWLLKYHRQYGPLIRIGPTSVSVNSVEGLRQVYTSLEKHPFYAQFTNYNGMPNMFATVDHQRHSVQKRVLSGIYAKSYLQRSEDIKSISQDVFDQRLTPVLGHLADIQRPVNVFELFQFVAIDFYSAYAFGLDRSTHLTENHGHENRPYHAADSRYIYESKDRRDHSWFPEDECLALCRATAKGIDEKQPAGSTPPIIFEKMYSSLSAQNPPLPHDTILLTCASELRDELIASQEGIAITLTYAMYHLSKSAHLQSRLRAEIASSTDINDLSSLPLLNALIHETLRLHAPGAGRQPRLSPPSGLTLHNHYLPPNTSISSSSYVLHRTSSVYPDPETFNPDRWLDASEEMKRCWWGFGSGGRMCIGNHFAEIIIRRALVEVYGRVETWIVDEKGSEQTKTFLAGPRGRRLVLGVGRAKGQ</sequence>
<comment type="cofactor">
    <cofactor evidence="1 5">
        <name>heme</name>
        <dbReference type="ChEBI" id="CHEBI:30413"/>
    </cofactor>
</comment>
<dbReference type="GO" id="GO:0004497">
    <property type="term" value="F:monooxygenase activity"/>
    <property type="evidence" value="ECO:0007669"/>
    <property type="project" value="UniProtKB-KW"/>
</dbReference>
<dbReference type="AlphaFoldDB" id="A0A6A6CW18"/>
<dbReference type="InterPro" id="IPR050121">
    <property type="entry name" value="Cytochrome_P450_monoxygenase"/>
</dbReference>
<protein>
    <recommendedName>
        <fullName evidence="9">Cytochrome P450</fullName>
    </recommendedName>
</protein>
<keyword evidence="4 5" id="KW-0408">Iron</keyword>
<dbReference type="SUPFAM" id="SSF48264">
    <property type="entry name" value="Cytochrome P450"/>
    <property type="match status" value="1"/>
</dbReference>
<evidence type="ECO:0000256" key="2">
    <source>
        <dbReference type="ARBA" id="ARBA00010617"/>
    </source>
</evidence>
<evidence type="ECO:0000256" key="5">
    <source>
        <dbReference type="PIRSR" id="PIRSR602401-1"/>
    </source>
</evidence>
<evidence type="ECO:0000256" key="4">
    <source>
        <dbReference type="ARBA" id="ARBA00023004"/>
    </source>
</evidence>
<name>A0A6A6CW18_ZASCE</name>
<keyword evidence="6" id="KW-0503">Monooxygenase</keyword>
<feature type="binding site" description="axial binding residue" evidence="5">
    <location>
        <position position="421"/>
    </location>
    <ligand>
        <name>heme</name>
        <dbReference type="ChEBI" id="CHEBI:30413"/>
    </ligand>
    <ligandPart>
        <name>Fe</name>
        <dbReference type="ChEBI" id="CHEBI:18248"/>
    </ligandPart>
</feature>
<evidence type="ECO:0000256" key="3">
    <source>
        <dbReference type="ARBA" id="ARBA00022723"/>
    </source>
</evidence>
<dbReference type="PROSITE" id="PS00086">
    <property type="entry name" value="CYTOCHROME_P450"/>
    <property type="match status" value="1"/>
</dbReference>
<reference evidence="7" key="1">
    <citation type="journal article" date="2020" name="Stud. Mycol.">
        <title>101 Dothideomycetes genomes: a test case for predicting lifestyles and emergence of pathogens.</title>
        <authorList>
            <person name="Haridas S."/>
            <person name="Albert R."/>
            <person name="Binder M."/>
            <person name="Bloem J."/>
            <person name="Labutti K."/>
            <person name="Salamov A."/>
            <person name="Andreopoulos B."/>
            <person name="Baker S."/>
            <person name="Barry K."/>
            <person name="Bills G."/>
            <person name="Bluhm B."/>
            <person name="Cannon C."/>
            <person name="Castanera R."/>
            <person name="Culley D."/>
            <person name="Daum C."/>
            <person name="Ezra D."/>
            <person name="Gonzalez J."/>
            <person name="Henrissat B."/>
            <person name="Kuo A."/>
            <person name="Liang C."/>
            <person name="Lipzen A."/>
            <person name="Lutzoni F."/>
            <person name="Magnuson J."/>
            <person name="Mondo S."/>
            <person name="Nolan M."/>
            <person name="Ohm R."/>
            <person name="Pangilinan J."/>
            <person name="Park H.-J."/>
            <person name="Ramirez L."/>
            <person name="Alfaro M."/>
            <person name="Sun H."/>
            <person name="Tritt A."/>
            <person name="Yoshinaga Y."/>
            <person name="Zwiers L.-H."/>
            <person name="Turgeon B."/>
            <person name="Goodwin S."/>
            <person name="Spatafora J."/>
            <person name="Crous P."/>
            <person name="Grigoriev I."/>
        </authorList>
    </citation>
    <scope>NUCLEOTIDE SEQUENCE</scope>
    <source>
        <strain evidence="7">ATCC 36951</strain>
    </source>
</reference>
<gene>
    <name evidence="7" type="ORF">M409DRAFT_19220</name>
</gene>
<dbReference type="GO" id="GO:0020037">
    <property type="term" value="F:heme binding"/>
    <property type="evidence" value="ECO:0007669"/>
    <property type="project" value="InterPro"/>
</dbReference>
<dbReference type="GO" id="GO:0005506">
    <property type="term" value="F:iron ion binding"/>
    <property type="evidence" value="ECO:0007669"/>
    <property type="project" value="InterPro"/>
</dbReference>
<keyword evidence="5 6" id="KW-0349">Heme</keyword>
<dbReference type="InterPro" id="IPR001128">
    <property type="entry name" value="Cyt_P450"/>
</dbReference>
<organism evidence="7 8">
    <name type="scientific">Zasmidium cellare ATCC 36951</name>
    <dbReference type="NCBI Taxonomy" id="1080233"/>
    <lineage>
        <taxon>Eukaryota</taxon>
        <taxon>Fungi</taxon>
        <taxon>Dikarya</taxon>
        <taxon>Ascomycota</taxon>
        <taxon>Pezizomycotina</taxon>
        <taxon>Dothideomycetes</taxon>
        <taxon>Dothideomycetidae</taxon>
        <taxon>Mycosphaerellales</taxon>
        <taxon>Mycosphaerellaceae</taxon>
        <taxon>Zasmidium</taxon>
    </lineage>
</organism>
<dbReference type="GeneID" id="54558105"/>
<evidence type="ECO:0000256" key="6">
    <source>
        <dbReference type="RuleBase" id="RU000461"/>
    </source>
</evidence>
<dbReference type="PRINTS" id="PR00385">
    <property type="entry name" value="P450"/>
</dbReference>
<dbReference type="Gene3D" id="1.10.630.10">
    <property type="entry name" value="Cytochrome P450"/>
    <property type="match status" value="1"/>
</dbReference>
<dbReference type="InterPro" id="IPR036396">
    <property type="entry name" value="Cyt_P450_sf"/>
</dbReference>
<accession>A0A6A6CW18</accession>
<dbReference type="PRINTS" id="PR00463">
    <property type="entry name" value="EP450I"/>
</dbReference>
<dbReference type="OrthoDB" id="1470350at2759"/>
<evidence type="ECO:0000313" key="8">
    <source>
        <dbReference type="Proteomes" id="UP000799537"/>
    </source>
</evidence>
<keyword evidence="8" id="KW-1185">Reference proteome</keyword>
<keyword evidence="3 5" id="KW-0479">Metal-binding</keyword>
<dbReference type="EMBL" id="ML993585">
    <property type="protein sequence ID" value="KAF2170398.1"/>
    <property type="molecule type" value="Genomic_DNA"/>
</dbReference>
<dbReference type="InterPro" id="IPR002401">
    <property type="entry name" value="Cyt_P450_E_grp-I"/>
</dbReference>
<comment type="similarity">
    <text evidence="2 6">Belongs to the cytochrome P450 family.</text>
</comment>
<dbReference type="RefSeq" id="XP_033671287.1">
    <property type="nucleotide sequence ID" value="XM_033804833.1"/>
</dbReference>
<dbReference type="PANTHER" id="PTHR24305:SF166">
    <property type="entry name" value="CYTOCHROME P450 12A4, MITOCHONDRIAL-RELATED"/>
    <property type="match status" value="1"/>
</dbReference>
<keyword evidence="6" id="KW-0560">Oxidoreductase</keyword>
<evidence type="ECO:0000256" key="1">
    <source>
        <dbReference type="ARBA" id="ARBA00001971"/>
    </source>
</evidence>
<dbReference type="PANTHER" id="PTHR24305">
    <property type="entry name" value="CYTOCHROME P450"/>
    <property type="match status" value="1"/>
</dbReference>
<dbReference type="InterPro" id="IPR017972">
    <property type="entry name" value="Cyt_P450_CS"/>
</dbReference>
<dbReference type="Pfam" id="PF00067">
    <property type="entry name" value="p450"/>
    <property type="match status" value="1"/>
</dbReference>